<organism evidence="11 12">
    <name type="scientific">Lactuca sativa</name>
    <name type="common">Garden lettuce</name>
    <dbReference type="NCBI Taxonomy" id="4236"/>
    <lineage>
        <taxon>Eukaryota</taxon>
        <taxon>Viridiplantae</taxon>
        <taxon>Streptophyta</taxon>
        <taxon>Embryophyta</taxon>
        <taxon>Tracheophyta</taxon>
        <taxon>Spermatophyta</taxon>
        <taxon>Magnoliopsida</taxon>
        <taxon>eudicotyledons</taxon>
        <taxon>Gunneridae</taxon>
        <taxon>Pentapetalae</taxon>
        <taxon>asterids</taxon>
        <taxon>campanulids</taxon>
        <taxon>Asterales</taxon>
        <taxon>Asteraceae</taxon>
        <taxon>Cichorioideae</taxon>
        <taxon>Cichorieae</taxon>
        <taxon>Lactucinae</taxon>
        <taxon>Lactuca</taxon>
    </lineage>
</organism>
<evidence type="ECO:0000313" key="12">
    <source>
        <dbReference type="Proteomes" id="UP000235145"/>
    </source>
</evidence>
<accession>A0A9R1V2P8</accession>
<comment type="catalytic activity">
    <reaction evidence="7">
        <text>L-threonyl-[protein] + ATP = O-phospho-L-threonyl-[protein] + ADP + H(+)</text>
        <dbReference type="Rhea" id="RHEA:46608"/>
        <dbReference type="Rhea" id="RHEA-COMP:11060"/>
        <dbReference type="Rhea" id="RHEA-COMP:11605"/>
        <dbReference type="ChEBI" id="CHEBI:15378"/>
        <dbReference type="ChEBI" id="CHEBI:30013"/>
        <dbReference type="ChEBI" id="CHEBI:30616"/>
        <dbReference type="ChEBI" id="CHEBI:61977"/>
        <dbReference type="ChEBI" id="CHEBI:456216"/>
        <dbReference type="EC" id="2.7.11.1"/>
    </reaction>
</comment>
<evidence type="ECO:0000256" key="9">
    <source>
        <dbReference type="SAM" id="Phobius"/>
    </source>
</evidence>
<feature type="transmembrane region" description="Helical" evidence="9">
    <location>
        <begin position="20"/>
        <end position="38"/>
    </location>
</feature>
<evidence type="ECO:0000313" key="11">
    <source>
        <dbReference type="EMBL" id="KAJ0198635.1"/>
    </source>
</evidence>
<gene>
    <name evidence="11" type="ORF">LSAT_V11C600304510</name>
</gene>
<dbReference type="EC" id="2.7.11.1" evidence="1"/>
<sequence>MSRTLTVSALGANTLDGTTMALIGGGSVATIAAVISLAEPEKRRQLQAEEVGGAGAVKKVYRGFDQEEGMDVAWNQVKLRSFGGDPSILKRLFLEIKLLQTLENENIIVLYSFWRDTKNSTLNFITEACASGNLRDYRKKRRQVSLKALKNWSRQILRVKYEMRTLSQVLQVYHYKLLGNEFLVEKASRMA</sequence>
<dbReference type="FunFam" id="3.30.200.20:FF:000075">
    <property type="entry name" value="Probable serine/threonine-protein kinase WNK1"/>
    <property type="match status" value="1"/>
</dbReference>
<evidence type="ECO:0000256" key="7">
    <source>
        <dbReference type="ARBA" id="ARBA00047899"/>
    </source>
</evidence>
<dbReference type="Pfam" id="PF00069">
    <property type="entry name" value="Pkinase"/>
    <property type="match status" value="1"/>
</dbReference>
<evidence type="ECO:0000256" key="2">
    <source>
        <dbReference type="ARBA" id="ARBA00022527"/>
    </source>
</evidence>
<evidence type="ECO:0000256" key="8">
    <source>
        <dbReference type="ARBA" id="ARBA00048679"/>
    </source>
</evidence>
<dbReference type="InterPro" id="IPR011009">
    <property type="entry name" value="Kinase-like_dom_sf"/>
</dbReference>
<keyword evidence="3" id="KW-0808">Transferase</keyword>
<dbReference type="Proteomes" id="UP000235145">
    <property type="component" value="Unassembled WGS sequence"/>
</dbReference>
<keyword evidence="9" id="KW-1133">Transmembrane helix</keyword>
<dbReference type="InterPro" id="IPR050588">
    <property type="entry name" value="WNK_Ser-Thr_kinase"/>
</dbReference>
<dbReference type="GO" id="GO:0035556">
    <property type="term" value="P:intracellular signal transduction"/>
    <property type="evidence" value="ECO:0000318"/>
    <property type="project" value="GO_Central"/>
</dbReference>
<feature type="domain" description="Protein kinase" evidence="10">
    <location>
        <begin position="46"/>
        <end position="191"/>
    </location>
</feature>
<dbReference type="GO" id="GO:0005737">
    <property type="term" value="C:cytoplasm"/>
    <property type="evidence" value="ECO:0000318"/>
    <property type="project" value="GO_Central"/>
</dbReference>
<evidence type="ECO:0000256" key="3">
    <source>
        <dbReference type="ARBA" id="ARBA00022679"/>
    </source>
</evidence>
<reference evidence="11 12" key="1">
    <citation type="journal article" date="2017" name="Nat. Commun.">
        <title>Genome assembly with in vitro proximity ligation data and whole-genome triplication in lettuce.</title>
        <authorList>
            <person name="Reyes-Chin-Wo S."/>
            <person name="Wang Z."/>
            <person name="Yang X."/>
            <person name="Kozik A."/>
            <person name="Arikit S."/>
            <person name="Song C."/>
            <person name="Xia L."/>
            <person name="Froenicke L."/>
            <person name="Lavelle D.O."/>
            <person name="Truco M.J."/>
            <person name="Xia R."/>
            <person name="Zhu S."/>
            <person name="Xu C."/>
            <person name="Xu H."/>
            <person name="Xu X."/>
            <person name="Cox K."/>
            <person name="Korf I."/>
            <person name="Meyers B.C."/>
            <person name="Michelmore R.W."/>
        </authorList>
    </citation>
    <scope>NUCLEOTIDE SEQUENCE [LARGE SCALE GENOMIC DNA]</scope>
    <source>
        <strain evidence="12">cv. Salinas</strain>
        <tissue evidence="11">Seedlings</tissue>
    </source>
</reference>
<dbReference type="AlphaFoldDB" id="A0A9R1V2P8"/>
<dbReference type="PROSITE" id="PS50011">
    <property type="entry name" value="PROTEIN_KINASE_DOM"/>
    <property type="match status" value="1"/>
</dbReference>
<comment type="caution">
    <text evidence="11">The sequence shown here is derived from an EMBL/GenBank/DDBJ whole genome shotgun (WGS) entry which is preliminary data.</text>
</comment>
<dbReference type="SUPFAM" id="SSF56112">
    <property type="entry name" value="Protein kinase-like (PK-like)"/>
    <property type="match status" value="1"/>
</dbReference>
<evidence type="ECO:0000256" key="1">
    <source>
        <dbReference type="ARBA" id="ARBA00012513"/>
    </source>
</evidence>
<dbReference type="Gene3D" id="3.30.200.20">
    <property type="entry name" value="Phosphorylase Kinase, domain 1"/>
    <property type="match status" value="1"/>
</dbReference>
<keyword evidence="5" id="KW-0418">Kinase</keyword>
<keyword evidence="9" id="KW-0812">Transmembrane</keyword>
<protein>
    <recommendedName>
        <fullName evidence="1">non-specific serine/threonine protein kinase</fullName>
        <ecNumber evidence="1">2.7.11.1</ecNumber>
    </recommendedName>
</protein>
<keyword evidence="12" id="KW-1185">Reference proteome</keyword>
<dbReference type="GO" id="GO:0004674">
    <property type="term" value="F:protein serine/threonine kinase activity"/>
    <property type="evidence" value="ECO:0000318"/>
    <property type="project" value="GO_Central"/>
</dbReference>
<proteinExistence type="predicted"/>
<evidence type="ECO:0000256" key="4">
    <source>
        <dbReference type="ARBA" id="ARBA00022741"/>
    </source>
</evidence>
<keyword evidence="9" id="KW-0472">Membrane</keyword>
<evidence type="ECO:0000259" key="10">
    <source>
        <dbReference type="PROSITE" id="PS50011"/>
    </source>
</evidence>
<keyword evidence="6" id="KW-0067">ATP-binding</keyword>
<evidence type="ECO:0000256" key="6">
    <source>
        <dbReference type="ARBA" id="ARBA00022840"/>
    </source>
</evidence>
<keyword evidence="4" id="KW-0547">Nucleotide-binding</keyword>
<dbReference type="PANTHER" id="PTHR13902">
    <property type="entry name" value="SERINE/THREONINE-PROTEIN KINASE WNK WITH NO LYSINE -RELATED"/>
    <property type="match status" value="1"/>
</dbReference>
<dbReference type="InterPro" id="IPR000719">
    <property type="entry name" value="Prot_kinase_dom"/>
</dbReference>
<evidence type="ECO:0000256" key="5">
    <source>
        <dbReference type="ARBA" id="ARBA00022777"/>
    </source>
</evidence>
<dbReference type="EMBL" id="NBSK02000006">
    <property type="protein sequence ID" value="KAJ0198635.1"/>
    <property type="molecule type" value="Genomic_DNA"/>
</dbReference>
<dbReference type="GO" id="GO:0005524">
    <property type="term" value="F:ATP binding"/>
    <property type="evidence" value="ECO:0007669"/>
    <property type="project" value="UniProtKB-KW"/>
</dbReference>
<name>A0A9R1V2P8_LACSA</name>
<keyword evidence="2" id="KW-0723">Serine/threonine-protein kinase</keyword>
<comment type="catalytic activity">
    <reaction evidence="8">
        <text>L-seryl-[protein] + ATP = O-phospho-L-seryl-[protein] + ADP + H(+)</text>
        <dbReference type="Rhea" id="RHEA:17989"/>
        <dbReference type="Rhea" id="RHEA-COMP:9863"/>
        <dbReference type="Rhea" id="RHEA-COMP:11604"/>
        <dbReference type="ChEBI" id="CHEBI:15378"/>
        <dbReference type="ChEBI" id="CHEBI:29999"/>
        <dbReference type="ChEBI" id="CHEBI:30616"/>
        <dbReference type="ChEBI" id="CHEBI:83421"/>
        <dbReference type="ChEBI" id="CHEBI:456216"/>
        <dbReference type="EC" id="2.7.11.1"/>
    </reaction>
</comment>